<comment type="similarity">
    <text evidence="10">Belongs to the ELO family.</text>
</comment>
<proteinExistence type="inferred from homology"/>
<keyword evidence="4 10" id="KW-0812">Transmembrane</keyword>
<protein>
    <recommendedName>
        <fullName evidence="10">Elongation of very long chain fatty acids protein</fullName>
        <ecNumber evidence="10">2.3.1.199</ecNumber>
    </recommendedName>
    <alternativeName>
        <fullName evidence="10">Very-long-chain 3-oxoacyl-CoA synthase</fullName>
    </alternativeName>
</protein>
<evidence type="ECO:0000256" key="1">
    <source>
        <dbReference type="ARBA" id="ARBA00004141"/>
    </source>
</evidence>
<dbReference type="GO" id="GO:0034625">
    <property type="term" value="P:fatty acid elongation, monounsaturated fatty acid"/>
    <property type="evidence" value="ECO:0007669"/>
    <property type="project" value="TreeGrafter"/>
</dbReference>
<dbReference type="OrthoDB" id="434092at2759"/>
<dbReference type="InterPro" id="IPR002076">
    <property type="entry name" value="ELO_fam"/>
</dbReference>
<organism evidence="11 12">
    <name type="scientific">Asbolus verrucosus</name>
    <name type="common">Desert ironclad beetle</name>
    <dbReference type="NCBI Taxonomy" id="1661398"/>
    <lineage>
        <taxon>Eukaryota</taxon>
        <taxon>Metazoa</taxon>
        <taxon>Ecdysozoa</taxon>
        <taxon>Arthropoda</taxon>
        <taxon>Hexapoda</taxon>
        <taxon>Insecta</taxon>
        <taxon>Pterygota</taxon>
        <taxon>Neoptera</taxon>
        <taxon>Endopterygota</taxon>
        <taxon>Coleoptera</taxon>
        <taxon>Polyphaga</taxon>
        <taxon>Cucujiformia</taxon>
        <taxon>Tenebrionidae</taxon>
        <taxon>Pimeliinae</taxon>
        <taxon>Asbolus</taxon>
    </lineage>
</organism>
<keyword evidence="9 10" id="KW-0275">Fatty acid biosynthesis</keyword>
<dbReference type="GO" id="GO:0042761">
    <property type="term" value="P:very long-chain fatty acid biosynthetic process"/>
    <property type="evidence" value="ECO:0007669"/>
    <property type="project" value="TreeGrafter"/>
</dbReference>
<dbReference type="PANTHER" id="PTHR11157">
    <property type="entry name" value="FATTY ACID ACYL TRANSFERASE-RELATED"/>
    <property type="match status" value="1"/>
</dbReference>
<reference evidence="11 12" key="1">
    <citation type="submission" date="2017-03" db="EMBL/GenBank/DDBJ databases">
        <title>Genome of the blue death feigning beetle - Asbolus verrucosus.</title>
        <authorList>
            <person name="Rider S.D."/>
        </authorList>
    </citation>
    <scope>NUCLEOTIDE SEQUENCE [LARGE SCALE GENOMIC DNA]</scope>
    <source>
        <strain evidence="11">Butters</strain>
        <tissue evidence="11">Head and leg muscle</tissue>
    </source>
</reference>
<evidence type="ECO:0000256" key="6">
    <source>
        <dbReference type="ARBA" id="ARBA00022989"/>
    </source>
</evidence>
<dbReference type="GO" id="GO:0005789">
    <property type="term" value="C:endoplasmic reticulum membrane"/>
    <property type="evidence" value="ECO:0007669"/>
    <property type="project" value="TreeGrafter"/>
</dbReference>
<evidence type="ECO:0000256" key="4">
    <source>
        <dbReference type="ARBA" id="ARBA00022692"/>
    </source>
</evidence>
<feature type="transmembrane region" description="Helical" evidence="10">
    <location>
        <begin position="234"/>
        <end position="252"/>
    </location>
</feature>
<dbReference type="Proteomes" id="UP000292052">
    <property type="component" value="Unassembled WGS sequence"/>
</dbReference>
<evidence type="ECO:0000256" key="9">
    <source>
        <dbReference type="ARBA" id="ARBA00023160"/>
    </source>
</evidence>
<accession>A0A482VGW1</accession>
<evidence type="ECO:0000256" key="5">
    <source>
        <dbReference type="ARBA" id="ARBA00022832"/>
    </source>
</evidence>
<evidence type="ECO:0000313" key="11">
    <source>
        <dbReference type="EMBL" id="RZC31933.1"/>
    </source>
</evidence>
<feature type="transmembrane region" description="Helical" evidence="10">
    <location>
        <begin position="264"/>
        <end position="285"/>
    </location>
</feature>
<dbReference type="AlphaFoldDB" id="A0A482VGW1"/>
<feature type="transmembrane region" description="Helical" evidence="10">
    <location>
        <begin position="297"/>
        <end position="320"/>
    </location>
</feature>
<dbReference type="EMBL" id="QDEB01101344">
    <property type="protein sequence ID" value="RZC31933.1"/>
    <property type="molecule type" value="Genomic_DNA"/>
</dbReference>
<feature type="transmembrane region" description="Helical" evidence="10">
    <location>
        <begin position="376"/>
        <end position="393"/>
    </location>
</feature>
<comment type="catalytic activity">
    <reaction evidence="10">
        <text>a very-long-chain acyl-CoA + malonyl-CoA + H(+) = a very-long-chain 3-oxoacyl-CoA + CO2 + CoA</text>
        <dbReference type="Rhea" id="RHEA:32727"/>
        <dbReference type="ChEBI" id="CHEBI:15378"/>
        <dbReference type="ChEBI" id="CHEBI:16526"/>
        <dbReference type="ChEBI" id="CHEBI:57287"/>
        <dbReference type="ChEBI" id="CHEBI:57384"/>
        <dbReference type="ChEBI" id="CHEBI:90725"/>
        <dbReference type="ChEBI" id="CHEBI:90736"/>
        <dbReference type="EC" id="2.3.1.199"/>
    </reaction>
</comment>
<evidence type="ECO:0000256" key="2">
    <source>
        <dbReference type="ARBA" id="ARBA00022516"/>
    </source>
</evidence>
<name>A0A482VGW1_ASBVE</name>
<comment type="caution">
    <text evidence="11">The sequence shown here is derived from an EMBL/GenBank/DDBJ whole genome shotgun (WGS) entry which is preliminary data.</text>
</comment>
<evidence type="ECO:0000256" key="3">
    <source>
        <dbReference type="ARBA" id="ARBA00022679"/>
    </source>
</evidence>
<feature type="transmembrane region" description="Helical" evidence="10">
    <location>
        <begin position="152"/>
        <end position="184"/>
    </location>
</feature>
<evidence type="ECO:0000256" key="10">
    <source>
        <dbReference type="RuleBase" id="RU361115"/>
    </source>
</evidence>
<keyword evidence="5 10" id="KW-0276">Fatty acid metabolism</keyword>
<dbReference type="GO" id="GO:0030148">
    <property type="term" value="P:sphingolipid biosynthetic process"/>
    <property type="evidence" value="ECO:0007669"/>
    <property type="project" value="TreeGrafter"/>
</dbReference>
<keyword evidence="6 10" id="KW-1133">Transmembrane helix</keyword>
<evidence type="ECO:0000313" key="12">
    <source>
        <dbReference type="Proteomes" id="UP000292052"/>
    </source>
</evidence>
<keyword evidence="7 10" id="KW-0443">Lipid metabolism</keyword>
<feature type="transmembrane region" description="Helical" evidence="10">
    <location>
        <begin position="64"/>
        <end position="88"/>
    </location>
</feature>
<keyword evidence="8 10" id="KW-0472">Membrane</keyword>
<dbReference type="Pfam" id="PF01151">
    <property type="entry name" value="ELO"/>
    <property type="match status" value="2"/>
</dbReference>
<dbReference type="STRING" id="1661398.A0A482VGW1"/>
<dbReference type="PANTHER" id="PTHR11157:SF113">
    <property type="entry name" value="ELONGATION OF VERY LONG CHAIN FATTY ACIDS PROTEIN"/>
    <property type="match status" value="1"/>
</dbReference>
<dbReference type="EC" id="2.3.1.199" evidence="10"/>
<comment type="caution">
    <text evidence="10">Lacks conserved residue(s) required for the propagation of feature annotation.</text>
</comment>
<comment type="subcellular location">
    <subcellularLocation>
        <location evidence="1">Membrane</location>
        <topology evidence="1">Multi-pass membrane protein</topology>
    </subcellularLocation>
</comment>
<sequence>MANFLTEKYDYVMNDLADPRVKDWTGFSNPLLTLTIIAIYLLSIYVLLPAFMRNRKPYALKTVLFYYNIFQIFACVTMIYGVLTSGWLTTYSLGCQPVDYSNNPEALRMLTCCYFAYILKGIELSETVMFVLRKKYNQVTKLHVYHHTSTFFIAWIGAKYVGGGMATFPLIINSIIHLLMYTYYLLASLGEEWQTKLAKWKPKLTMLQMIQFCVLIAHSLQALHPECHVQKQLLLIYIPNVVLVFHMFWEFYKENPRVKDWTSFSSPLLTLAITALYLFSIYVLLPAFMRNRKPYTLYYNIFQIFACVAMIYGVLTSGWLTTYSLGCQPVDYSNNPEALRMLTCCYFAYILKGIELSETVMFVFRKKYNQVTKLQVYHHSSTFFIAWIGVKYVGGGMAIFPLIINSIIHLLMYIYYLLASLGEEWQTKLAKWKPKLTMLQMFCVLTAHVLQALHPECHVQKQLLLIYTPNVLLVFRMFWDFYKNSYMKKHHSNLNEPRKP</sequence>
<evidence type="ECO:0000256" key="8">
    <source>
        <dbReference type="ARBA" id="ARBA00023136"/>
    </source>
</evidence>
<dbReference type="GO" id="GO:0034626">
    <property type="term" value="P:fatty acid elongation, polyunsaturated fatty acid"/>
    <property type="evidence" value="ECO:0007669"/>
    <property type="project" value="TreeGrafter"/>
</dbReference>
<keyword evidence="2 10" id="KW-0444">Lipid biosynthesis</keyword>
<evidence type="ECO:0000256" key="7">
    <source>
        <dbReference type="ARBA" id="ARBA00023098"/>
    </source>
</evidence>
<dbReference type="GO" id="GO:0009922">
    <property type="term" value="F:fatty acid elongase activity"/>
    <property type="evidence" value="ECO:0007669"/>
    <property type="project" value="UniProtKB-EC"/>
</dbReference>
<dbReference type="GO" id="GO:0019367">
    <property type="term" value="P:fatty acid elongation, saturated fatty acid"/>
    <property type="evidence" value="ECO:0007669"/>
    <property type="project" value="TreeGrafter"/>
</dbReference>
<keyword evidence="12" id="KW-1185">Reference proteome</keyword>
<feature type="transmembrane region" description="Helical" evidence="10">
    <location>
        <begin position="31"/>
        <end position="52"/>
    </location>
</feature>
<gene>
    <name evidence="11" type="ORF">BDFB_009693</name>
</gene>
<feature type="transmembrane region" description="Helical" evidence="10">
    <location>
        <begin position="340"/>
        <end position="364"/>
    </location>
</feature>
<keyword evidence="3 10" id="KW-0808">Transferase</keyword>